<keyword evidence="6" id="KW-0479">Metal-binding</keyword>
<evidence type="ECO:0000256" key="4">
    <source>
        <dbReference type="ARBA" id="ARBA00022989"/>
    </source>
</evidence>
<dbReference type="EMBL" id="JAATJU010015800">
    <property type="protein sequence ID" value="KAH0517368.1"/>
    <property type="molecule type" value="Genomic_DNA"/>
</dbReference>
<evidence type="ECO:0000256" key="3">
    <source>
        <dbReference type="ARBA" id="ARBA00022692"/>
    </source>
</evidence>
<feature type="binding site" evidence="6">
    <location>
        <position position="130"/>
    </location>
    <ligand>
        <name>Na(+)</name>
        <dbReference type="ChEBI" id="CHEBI:29101"/>
        <label>1</label>
    </ligand>
</feature>
<protein>
    <submittedName>
        <fullName evidence="8">Sodium-dependent neutral amino acid transporter B(0)AT2</fullName>
    </submittedName>
</protein>
<dbReference type="PANTHER" id="PTHR11616">
    <property type="entry name" value="SODIUM/CHLORIDE DEPENDENT TRANSPORTER"/>
    <property type="match status" value="1"/>
</dbReference>
<keyword evidence="2" id="KW-0813">Transport</keyword>
<proteinExistence type="predicted"/>
<comment type="caution">
    <text evidence="8">The sequence shown here is derived from an EMBL/GenBank/DDBJ whole genome shotgun (WGS) entry which is preliminary data.</text>
</comment>
<evidence type="ECO:0000313" key="9">
    <source>
        <dbReference type="Proteomes" id="UP000710432"/>
    </source>
</evidence>
<dbReference type="SUPFAM" id="SSF161070">
    <property type="entry name" value="SNF-like"/>
    <property type="match status" value="1"/>
</dbReference>
<dbReference type="GO" id="GO:0046872">
    <property type="term" value="F:metal ion binding"/>
    <property type="evidence" value="ECO:0007669"/>
    <property type="project" value="UniProtKB-KW"/>
</dbReference>
<organism evidence="8 9">
    <name type="scientific">Microtus ochrogaster</name>
    <name type="common">Prairie vole</name>
    <dbReference type="NCBI Taxonomy" id="79684"/>
    <lineage>
        <taxon>Eukaryota</taxon>
        <taxon>Metazoa</taxon>
        <taxon>Chordata</taxon>
        <taxon>Craniata</taxon>
        <taxon>Vertebrata</taxon>
        <taxon>Euteleostomi</taxon>
        <taxon>Mammalia</taxon>
        <taxon>Eutheria</taxon>
        <taxon>Euarchontoglires</taxon>
        <taxon>Glires</taxon>
        <taxon>Rodentia</taxon>
        <taxon>Myomorpha</taxon>
        <taxon>Muroidea</taxon>
        <taxon>Cricetidae</taxon>
        <taxon>Arvicolinae</taxon>
        <taxon>Microtus</taxon>
    </lineage>
</organism>
<feature type="transmembrane region" description="Helical" evidence="7">
    <location>
        <begin position="122"/>
        <end position="148"/>
    </location>
</feature>
<feature type="binding site" evidence="6">
    <location>
        <position position="86"/>
    </location>
    <ligand>
        <name>Na(+)</name>
        <dbReference type="ChEBI" id="CHEBI:29101"/>
        <label>1</label>
    </ligand>
</feature>
<dbReference type="InterPro" id="IPR000175">
    <property type="entry name" value="Na/ntran_symport"/>
</dbReference>
<evidence type="ECO:0000256" key="6">
    <source>
        <dbReference type="PIRSR" id="PIRSR600175-1"/>
    </source>
</evidence>
<evidence type="ECO:0000256" key="7">
    <source>
        <dbReference type="SAM" id="Phobius"/>
    </source>
</evidence>
<reference evidence="8" key="1">
    <citation type="submission" date="2020-03" db="EMBL/GenBank/DDBJ databases">
        <title>Studies in the Genomics of Life Span.</title>
        <authorList>
            <person name="Glass D."/>
        </authorList>
    </citation>
    <scope>NUCLEOTIDE SEQUENCE</scope>
    <source>
        <strain evidence="8">LTLLF</strain>
        <tissue evidence="8">Muscle</tissue>
    </source>
</reference>
<dbReference type="PROSITE" id="PS50267">
    <property type="entry name" value="NA_NEUROTRAN_SYMP_3"/>
    <property type="match status" value="1"/>
</dbReference>
<evidence type="ECO:0000256" key="5">
    <source>
        <dbReference type="ARBA" id="ARBA00023136"/>
    </source>
</evidence>
<comment type="subcellular location">
    <subcellularLocation>
        <location evidence="1">Membrane</location>
        <topology evidence="1">Multi-pass membrane protein</topology>
    </subcellularLocation>
</comment>
<dbReference type="AlphaFoldDB" id="A0A8J6GX01"/>
<name>A0A8J6GX01_MICOH</name>
<dbReference type="GO" id="GO:0035725">
    <property type="term" value="P:sodium ion transmembrane transport"/>
    <property type="evidence" value="ECO:0007669"/>
    <property type="project" value="TreeGrafter"/>
</dbReference>
<gene>
    <name evidence="8" type="ORF">LTLLF_121215</name>
</gene>
<accession>A0A8J6GX01</accession>
<keyword evidence="6" id="KW-0915">Sodium</keyword>
<feature type="transmembrane region" description="Helical" evidence="7">
    <location>
        <begin position="83"/>
        <end position="101"/>
    </location>
</feature>
<keyword evidence="4 7" id="KW-1133">Transmembrane helix</keyword>
<dbReference type="Pfam" id="PF00209">
    <property type="entry name" value="SNF"/>
    <property type="match status" value="1"/>
</dbReference>
<evidence type="ECO:0000256" key="1">
    <source>
        <dbReference type="ARBA" id="ARBA00004141"/>
    </source>
</evidence>
<dbReference type="GO" id="GO:0005886">
    <property type="term" value="C:plasma membrane"/>
    <property type="evidence" value="ECO:0007669"/>
    <property type="project" value="TreeGrafter"/>
</dbReference>
<keyword evidence="3 7" id="KW-0812">Transmembrane</keyword>
<dbReference type="GO" id="GO:0006865">
    <property type="term" value="P:amino acid transport"/>
    <property type="evidence" value="ECO:0007669"/>
    <property type="project" value="TreeGrafter"/>
</dbReference>
<evidence type="ECO:0000256" key="2">
    <source>
        <dbReference type="ARBA" id="ARBA00022448"/>
    </source>
</evidence>
<dbReference type="PANTHER" id="PTHR11616:SF233">
    <property type="entry name" value="TRANSPORTER"/>
    <property type="match status" value="1"/>
</dbReference>
<sequence>MLIFSIFFPYVLLCCFLIRSLFLPGAMASLRRLVIIEASPSLPHSPGLPGSLLCRPHLTWEPSPPQLSILSSLDTWRQAGGHVLYSLGLGMGTIITFSSYQTRGTIITFSFYQTRGDNYIKLAFFVAMANLVTSLLSTAIIFLVLGFWTTTSGPSCVEK</sequence>
<evidence type="ECO:0000313" key="8">
    <source>
        <dbReference type="EMBL" id="KAH0517368.1"/>
    </source>
</evidence>
<dbReference type="InterPro" id="IPR037272">
    <property type="entry name" value="SNS_sf"/>
</dbReference>
<dbReference type="Proteomes" id="UP000710432">
    <property type="component" value="Unassembled WGS sequence"/>
</dbReference>
<keyword evidence="5 7" id="KW-0472">Membrane</keyword>